<dbReference type="GO" id="GO:0008270">
    <property type="term" value="F:zinc ion binding"/>
    <property type="evidence" value="ECO:0007669"/>
    <property type="project" value="UniProtKB-KW"/>
</dbReference>
<feature type="domain" description="Zinc finger DksA/TraR C4-type" evidence="5">
    <location>
        <begin position="39"/>
        <end position="70"/>
    </location>
</feature>
<evidence type="ECO:0000256" key="2">
    <source>
        <dbReference type="ARBA" id="ARBA00022771"/>
    </source>
</evidence>
<organism evidence="6 7">
    <name type="scientific">Gallaecimonas xiamenensis 3-C-1</name>
    <dbReference type="NCBI Taxonomy" id="745411"/>
    <lineage>
        <taxon>Bacteria</taxon>
        <taxon>Pseudomonadati</taxon>
        <taxon>Pseudomonadota</taxon>
        <taxon>Gammaproteobacteria</taxon>
        <taxon>Enterobacterales</taxon>
        <taxon>Gallaecimonadaceae</taxon>
        <taxon>Gallaecimonas</taxon>
    </lineage>
</organism>
<dbReference type="InterPro" id="IPR012783">
    <property type="entry name" value="Znf_C4_TraR"/>
</dbReference>
<dbReference type="Pfam" id="PF01258">
    <property type="entry name" value="zf-dskA_traR"/>
    <property type="match status" value="1"/>
</dbReference>
<dbReference type="RefSeq" id="WP_008484076.1">
    <property type="nucleotide sequence ID" value="NZ_AMRI01000009.1"/>
</dbReference>
<evidence type="ECO:0000256" key="1">
    <source>
        <dbReference type="ARBA" id="ARBA00022723"/>
    </source>
</evidence>
<evidence type="ECO:0000313" key="7">
    <source>
        <dbReference type="Proteomes" id="UP000006755"/>
    </source>
</evidence>
<dbReference type="SUPFAM" id="SSF57716">
    <property type="entry name" value="Glucocorticoid receptor-like (DNA-binding domain)"/>
    <property type="match status" value="1"/>
</dbReference>
<comment type="caution">
    <text evidence="6">The sequence shown here is derived from an EMBL/GenBank/DDBJ whole genome shotgun (WGS) entry which is preliminary data.</text>
</comment>
<dbReference type="Gene3D" id="1.20.120.910">
    <property type="entry name" value="DksA, coiled-coil domain"/>
    <property type="match status" value="1"/>
</dbReference>
<dbReference type="EMBL" id="AMRI01000009">
    <property type="protein sequence ID" value="EKE75201.1"/>
    <property type="molecule type" value="Genomic_DNA"/>
</dbReference>
<keyword evidence="7" id="KW-1185">Reference proteome</keyword>
<evidence type="ECO:0000259" key="5">
    <source>
        <dbReference type="Pfam" id="PF01258"/>
    </source>
</evidence>
<accession>K2IXQ0</accession>
<name>K2IXQ0_9GAMM</name>
<keyword evidence="3" id="KW-0862">Zinc</keyword>
<gene>
    <name evidence="6" type="ORF">B3C1_07991</name>
</gene>
<evidence type="ECO:0000256" key="4">
    <source>
        <dbReference type="PROSITE-ProRule" id="PRU00510"/>
    </source>
</evidence>
<feature type="zinc finger region" description="dksA C4-type" evidence="4">
    <location>
        <begin position="41"/>
        <end position="65"/>
    </location>
</feature>
<dbReference type="OrthoDB" id="962301at2"/>
<dbReference type="InterPro" id="IPR000962">
    <property type="entry name" value="Znf_DskA_TraR"/>
</dbReference>
<protein>
    <submittedName>
        <fullName evidence="6">C4-type zinc finger DksA/TraR family protein</fullName>
    </submittedName>
</protein>
<dbReference type="PROSITE" id="PS51128">
    <property type="entry name" value="ZF_DKSA_2"/>
    <property type="match status" value="1"/>
</dbReference>
<sequence>MPDLFDRASELEEQQRQRALSAHAAIRQPAQDKDAQGRVWCIDCGVQVSPKRLVLLPSAPRCVDCQEIAELRSRHGMA</sequence>
<dbReference type="STRING" id="745411.B3C1_07991"/>
<evidence type="ECO:0000256" key="3">
    <source>
        <dbReference type="ARBA" id="ARBA00022833"/>
    </source>
</evidence>
<dbReference type="NCBIfam" id="TIGR02419">
    <property type="entry name" value="C4_traR_proteo"/>
    <property type="match status" value="1"/>
</dbReference>
<keyword evidence="1" id="KW-0479">Metal-binding</keyword>
<reference evidence="6 7" key="1">
    <citation type="journal article" date="2012" name="J. Bacteriol.">
        <title>Genome Sequence of Gallaecimonas xiamenensis Type Strain 3-C-1.</title>
        <authorList>
            <person name="Lai Q."/>
            <person name="Wang L."/>
            <person name="Wang W."/>
            <person name="Shao Z."/>
        </authorList>
    </citation>
    <scope>NUCLEOTIDE SEQUENCE [LARGE SCALE GENOMIC DNA]</scope>
    <source>
        <strain evidence="6 7">3-C-1</strain>
    </source>
</reference>
<dbReference type="eggNOG" id="COG1734">
    <property type="taxonomic scope" value="Bacteria"/>
</dbReference>
<dbReference type="Proteomes" id="UP000006755">
    <property type="component" value="Unassembled WGS sequence"/>
</dbReference>
<evidence type="ECO:0000313" key="6">
    <source>
        <dbReference type="EMBL" id="EKE75201.1"/>
    </source>
</evidence>
<proteinExistence type="predicted"/>
<dbReference type="AlphaFoldDB" id="K2IXQ0"/>
<keyword evidence="2" id="KW-0863">Zinc-finger</keyword>